<reference evidence="2 3" key="1">
    <citation type="submission" date="2019-11" db="EMBL/GenBank/DDBJ databases">
        <title>The genome sequence of Methylocystis heyeri.</title>
        <authorList>
            <person name="Oshkin I.Y."/>
            <person name="Miroshnikov K."/>
            <person name="Dedysh S.N."/>
        </authorList>
    </citation>
    <scope>NUCLEOTIDE SEQUENCE [LARGE SCALE GENOMIC DNA]</scope>
    <source>
        <strain evidence="2 3">H2</strain>
    </source>
</reference>
<keyword evidence="1" id="KW-0812">Transmembrane</keyword>
<keyword evidence="1" id="KW-1133">Transmembrane helix</keyword>
<dbReference type="RefSeq" id="WP_136494488.1">
    <property type="nucleotide sequence ID" value="NZ_CP046052.1"/>
</dbReference>
<sequence length="140" mass="14906">MAIFTVHVPATSAGEAPPAEKIVFLRDGFSFPATLFGPFWLAWNRAWLAAIGWAILLAAIALAGHKLGLPKRTMALVSLALSVVLGFEGVRLLAWSLTRKGYSESGVVVGDDAEQAEEIFFHNWRPAAAPPPPPPPPPAA</sequence>
<gene>
    <name evidence="2" type="ORF">H2LOC_020355</name>
</gene>
<dbReference type="KEGG" id="mhey:H2LOC_020355"/>
<dbReference type="InterPro" id="IPR024399">
    <property type="entry name" value="DUF2628"/>
</dbReference>
<dbReference type="OrthoDB" id="7285394at2"/>
<protein>
    <submittedName>
        <fullName evidence="2">DUF2628 domain-containing protein</fullName>
    </submittedName>
</protein>
<dbReference type="EMBL" id="CP046052">
    <property type="protein sequence ID" value="QGM47837.1"/>
    <property type="molecule type" value="Genomic_DNA"/>
</dbReference>
<dbReference type="Proteomes" id="UP000309061">
    <property type="component" value="Chromosome"/>
</dbReference>
<evidence type="ECO:0000313" key="2">
    <source>
        <dbReference type="EMBL" id="QGM47837.1"/>
    </source>
</evidence>
<keyword evidence="1" id="KW-0472">Membrane</keyword>
<proteinExistence type="predicted"/>
<name>A0A6B8KJM0_9HYPH</name>
<keyword evidence="3" id="KW-1185">Reference proteome</keyword>
<feature type="transmembrane region" description="Helical" evidence="1">
    <location>
        <begin position="46"/>
        <end position="64"/>
    </location>
</feature>
<dbReference type="AlphaFoldDB" id="A0A6B8KJM0"/>
<organism evidence="2 3">
    <name type="scientific">Methylocystis heyeri</name>
    <dbReference type="NCBI Taxonomy" id="391905"/>
    <lineage>
        <taxon>Bacteria</taxon>
        <taxon>Pseudomonadati</taxon>
        <taxon>Pseudomonadota</taxon>
        <taxon>Alphaproteobacteria</taxon>
        <taxon>Hyphomicrobiales</taxon>
        <taxon>Methylocystaceae</taxon>
        <taxon>Methylocystis</taxon>
    </lineage>
</organism>
<feature type="transmembrane region" description="Helical" evidence="1">
    <location>
        <begin position="76"/>
        <end position="97"/>
    </location>
</feature>
<accession>A0A6B8KJM0</accession>
<evidence type="ECO:0000256" key="1">
    <source>
        <dbReference type="SAM" id="Phobius"/>
    </source>
</evidence>
<dbReference type="Pfam" id="PF10947">
    <property type="entry name" value="DUF2628"/>
    <property type="match status" value="1"/>
</dbReference>
<evidence type="ECO:0000313" key="3">
    <source>
        <dbReference type="Proteomes" id="UP000309061"/>
    </source>
</evidence>